<reference evidence="2 3" key="1">
    <citation type="journal article" date="2014" name="Int. J. Syst. Evol. Microbiol.">
        <title>Sneathiella chungangensis sp. nov., isolated from a marine sand, and emended description of the genus Sneathiella.</title>
        <authorList>
            <person name="Siamphan C."/>
            <person name="Kim H."/>
            <person name="Lee J.S."/>
            <person name="Kim W."/>
        </authorList>
    </citation>
    <scope>NUCLEOTIDE SEQUENCE [LARGE SCALE GENOMIC DNA]</scope>
    <source>
        <strain evidence="2 3">KCTC 32476</strain>
    </source>
</reference>
<feature type="domain" description="Haemin-degrading HemS/ChuX" evidence="1">
    <location>
        <begin position="223"/>
        <end position="354"/>
    </location>
</feature>
<dbReference type="Proteomes" id="UP000445696">
    <property type="component" value="Unassembled WGS sequence"/>
</dbReference>
<dbReference type="AlphaFoldDB" id="A0A845MGP3"/>
<dbReference type="RefSeq" id="WP_161339308.1">
    <property type="nucleotide sequence ID" value="NZ_JBHSDG010000004.1"/>
</dbReference>
<gene>
    <name evidence="2" type="ORF">GQF03_10960</name>
</gene>
<dbReference type="InterPro" id="IPR007845">
    <property type="entry name" value="HemS/ChuX_dom"/>
</dbReference>
<sequence length="363" mass="40436">MKDSRATTTSLSPEDIRGKYEQLKSAGAIRARNAAEQIGVSEGELAAARVGTEAVRLSGNAEAILKDIAALGEVMALTRNEHCVHERKGIYENASFFTHGPMRTGLFVNPDIDLRLFMSHWKFAFALSEDGKTGIRKSLQFFDAAGQAIHKVYLTSKSKESAYDDLVAKHRHVEQATTIETEGAAPIATARPDSEIDWDGFRNAWENLKDTHDFFPMLRKFRVGRVQALRRIGTDFAAELDNSASRRVLELARDCDCEIMVFVGNKGCIQIHTGPIRKLVEAGSWYNVLDPKFNLHLDETGISHSWVTRKPTEDGVVTSVEVFDKNDELIVTFFGKRKPGMPELGLWQEIVAKLPGKEMTNVA</sequence>
<keyword evidence="3" id="KW-1185">Reference proteome</keyword>
<dbReference type="Gene3D" id="3.40.1570.10">
    <property type="entry name" value="HemS/ChuS/ChuX like domains"/>
    <property type="match status" value="2"/>
</dbReference>
<dbReference type="CDD" id="cd16831">
    <property type="entry name" value="HemS-like_C"/>
    <property type="match status" value="1"/>
</dbReference>
<dbReference type="CDD" id="cd16830">
    <property type="entry name" value="HemS-like_N"/>
    <property type="match status" value="1"/>
</dbReference>
<protein>
    <submittedName>
        <fullName evidence="2">Hemin-degrading factor</fullName>
    </submittedName>
</protein>
<comment type="caution">
    <text evidence="2">The sequence shown here is derived from an EMBL/GenBank/DDBJ whole genome shotgun (WGS) entry which is preliminary data.</text>
</comment>
<evidence type="ECO:0000313" key="2">
    <source>
        <dbReference type="EMBL" id="MZR22851.1"/>
    </source>
</evidence>
<feature type="domain" description="Haemin-degrading HemS/ChuX" evidence="1">
    <location>
        <begin position="39"/>
        <end position="169"/>
    </location>
</feature>
<name>A0A845MGP3_9PROT</name>
<dbReference type="OrthoDB" id="316630at2"/>
<dbReference type="SUPFAM" id="SSF144064">
    <property type="entry name" value="Heme iron utilization protein-like"/>
    <property type="match status" value="1"/>
</dbReference>
<accession>A0A845MGP3</accession>
<dbReference type="EMBL" id="WTVA01000004">
    <property type="protein sequence ID" value="MZR22851.1"/>
    <property type="molecule type" value="Genomic_DNA"/>
</dbReference>
<evidence type="ECO:0000313" key="3">
    <source>
        <dbReference type="Proteomes" id="UP000445696"/>
    </source>
</evidence>
<proteinExistence type="predicted"/>
<dbReference type="InterPro" id="IPR053733">
    <property type="entry name" value="Heme_Transport_Util_sf"/>
</dbReference>
<dbReference type="Pfam" id="PF05171">
    <property type="entry name" value="HemS"/>
    <property type="match status" value="2"/>
</dbReference>
<dbReference type="GO" id="GO:0006826">
    <property type="term" value="P:iron ion transport"/>
    <property type="evidence" value="ECO:0007669"/>
    <property type="project" value="InterPro"/>
</dbReference>
<organism evidence="2 3">
    <name type="scientific">Sneathiella chungangensis</name>
    <dbReference type="NCBI Taxonomy" id="1418234"/>
    <lineage>
        <taxon>Bacteria</taxon>
        <taxon>Pseudomonadati</taxon>
        <taxon>Pseudomonadota</taxon>
        <taxon>Alphaproteobacteria</taxon>
        <taxon>Sneathiellales</taxon>
        <taxon>Sneathiellaceae</taxon>
        <taxon>Sneathiella</taxon>
    </lineage>
</organism>
<evidence type="ECO:0000259" key="1">
    <source>
        <dbReference type="Pfam" id="PF05171"/>
    </source>
</evidence>